<name>A0A2G8RK37_9RHOB</name>
<proteinExistence type="predicted"/>
<accession>A0A2G8RK37</accession>
<gene>
    <name evidence="1" type="ORF">P775_02005</name>
</gene>
<keyword evidence="2" id="KW-1185">Reference proteome</keyword>
<evidence type="ECO:0000313" key="2">
    <source>
        <dbReference type="Proteomes" id="UP000231259"/>
    </source>
</evidence>
<dbReference type="Proteomes" id="UP000231259">
    <property type="component" value="Unassembled WGS sequence"/>
</dbReference>
<reference evidence="1 2" key="1">
    <citation type="submission" date="2013-09" db="EMBL/GenBank/DDBJ databases">
        <title>Genome sequencing of Phaeobacter antarcticus sp. nov. SM1211.</title>
        <authorList>
            <person name="Zhang X.-Y."/>
            <person name="Liu C."/>
            <person name="Chen X.-L."/>
            <person name="Xie B.-B."/>
            <person name="Qin Q.-L."/>
            <person name="Rong J.-C."/>
            <person name="Zhang Y.-Z."/>
        </authorList>
    </citation>
    <scope>NUCLEOTIDE SEQUENCE [LARGE SCALE GENOMIC DNA]</scope>
    <source>
        <strain evidence="1 2">SM1211</strain>
    </source>
</reference>
<protein>
    <submittedName>
        <fullName evidence="1">Uncharacterized protein</fullName>
    </submittedName>
</protein>
<evidence type="ECO:0000313" key="1">
    <source>
        <dbReference type="EMBL" id="PIL21920.1"/>
    </source>
</evidence>
<dbReference type="EMBL" id="AWWI01000020">
    <property type="protein sequence ID" value="PIL21920.1"/>
    <property type="molecule type" value="Genomic_DNA"/>
</dbReference>
<organism evidence="1 2">
    <name type="scientific">Puniceibacterium antarcticum</name>
    <dbReference type="NCBI Taxonomy" id="1206336"/>
    <lineage>
        <taxon>Bacteria</taxon>
        <taxon>Pseudomonadati</taxon>
        <taxon>Pseudomonadota</taxon>
        <taxon>Alphaproteobacteria</taxon>
        <taxon>Rhodobacterales</taxon>
        <taxon>Paracoccaceae</taxon>
        <taxon>Puniceibacterium</taxon>
    </lineage>
</organism>
<dbReference type="AlphaFoldDB" id="A0A2G8RK37"/>
<comment type="caution">
    <text evidence="1">The sequence shown here is derived from an EMBL/GenBank/DDBJ whole genome shotgun (WGS) entry which is preliminary data.</text>
</comment>
<sequence>MTQTNPSPDQAQMNMEDFKQAELHAFRVRSCQIVLAGKAYSSENSPVRSIKAGRRRAVSCVSGNFVYQIKSNALQLGPECTSPLEELSLPADCRSSGFTPRLFIFDKVPRHSAFGDTHSWALSMLTKNYLAQGGDVFIGEDCCWDHLEEKASASMRLVINKIARGPDALWRGL</sequence>